<gene>
    <name evidence="1" type="ORF">Mal15_33150</name>
</gene>
<sequence>MPELAEKAGLSSGGLAAVKNVIEELMDGFGKLDDSLHGGEPANVDEISDVISEQFTRLQAVL</sequence>
<dbReference type="KEGG" id="smam:Mal15_33150"/>
<name>A0A5B9MEL4_9BACT</name>
<keyword evidence="2" id="KW-1185">Reference proteome</keyword>
<protein>
    <submittedName>
        <fullName evidence="1">Uncharacterized protein</fullName>
    </submittedName>
</protein>
<accession>A0A5B9MEL4</accession>
<reference evidence="1 2" key="1">
    <citation type="submission" date="2019-02" db="EMBL/GenBank/DDBJ databases">
        <title>Planctomycetal bacteria perform biofilm scaping via a novel small molecule.</title>
        <authorList>
            <person name="Jeske O."/>
            <person name="Boedeker C."/>
            <person name="Wiegand S."/>
            <person name="Breitling P."/>
            <person name="Kallscheuer N."/>
            <person name="Jogler M."/>
            <person name="Rohde M."/>
            <person name="Petersen J."/>
            <person name="Medema M.H."/>
            <person name="Surup F."/>
            <person name="Jogler C."/>
        </authorList>
    </citation>
    <scope>NUCLEOTIDE SEQUENCE [LARGE SCALE GENOMIC DNA]</scope>
    <source>
        <strain evidence="1 2">Mal15</strain>
    </source>
</reference>
<dbReference type="Proteomes" id="UP000321353">
    <property type="component" value="Chromosome"/>
</dbReference>
<evidence type="ECO:0000313" key="1">
    <source>
        <dbReference type="EMBL" id="QEF99253.1"/>
    </source>
</evidence>
<proteinExistence type="predicted"/>
<dbReference type="AlphaFoldDB" id="A0A5B9MEL4"/>
<dbReference type="EMBL" id="CP036264">
    <property type="protein sequence ID" value="QEF99253.1"/>
    <property type="molecule type" value="Genomic_DNA"/>
</dbReference>
<organism evidence="1 2">
    <name type="scientific">Stieleria maiorica</name>
    <dbReference type="NCBI Taxonomy" id="2795974"/>
    <lineage>
        <taxon>Bacteria</taxon>
        <taxon>Pseudomonadati</taxon>
        <taxon>Planctomycetota</taxon>
        <taxon>Planctomycetia</taxon>
        <taxon>Pirellulales</taxon>
        <taxon>Pirellulaceae</taxon>
        <taxon>Stieleria</taxon>
    </lineage>
</organism>
<evidence type="ECO:0000313" key="2">
    <source>
        <dbReference type="Proteomes" id="UP000321353"/>
    </source>
</evidence>